<sequence>MNFIKNLEMSKIINLKDQVEYIPNQHSMKFIAQNNNLSLILLSLDENVTIPTHHTTGDALIFILEGEGIFNLNGTDFNLKIGETIVIPANMPHSVKGKTKLKFSLTIVK</sequence>
<keyword evidence="3" id="KW-1185">Reference proteome</keyword>
<gene>
    <name evidence="2" type="ORF">H9Q81_06990</name>
</gene>
<protein>
    <submittedName>
        <fullName evidence="2">Cupin domain-containing protein</fullName>
    </submittedName>
</protein>
<dbReference type="KEGG" id="fho:H9Q81_06990"/>
<evidence type="ECO:0000259" key="1">
    <source>
        <dbReference type="Pfam" id="PF07883"/>
    </source>
</evidence>
<dbReference type="Proteomes" id="UP000515913">
    <property type="component" value="Chromosome"/>
</dbReference>
<organism evidence="2 3">
    <name type="scientific">Fusobacterium hominis</name>
    <dbReference type="NCBI Taxonomy" id="2764326"/>
    <lineage>
        <taxon>Bacteria</taxon>
        <taxon>Fusobacteriati</taxon>
        <taxon>Fusobacteriota</taxon>
        <taxon>Fusobacteriia</taxon>
        <taxon>Fusobacteriales</taxon>
        <taxon>Fusobacteriaceae</taxon>
        <taxon>Fusobacterium</taxon>
    </lineage>
</organism>
<dbReference type="SUPFAM" id="SSF51182">
    <property type="entry name" value="RmlC-like cupins"/>
    <property type="match status" value="1"/>
</dbReference>
<dbReference type="InterPro" id="IPR013096">
    <property type="entry name" value="Cupin_2"/>
</dbReference>
<dbReference type="RefSeq" id="WP_187422690.1">
    <property type="nucleotide sequence ID" value="NZ_CP060637.1"/>
</dbReference>
<proteinExistence type="predicted"/>
<feature type="domain" description="Cupin type-2" evidence="1">
    <location>
        <begin position="47"/>
        <end position="100"/>
    </location>
</feature>
<name>A0A7G9GV82_9FUSO</name>
<dbReference type="InterPro" id="IPR014710">
    <property type="entry name" value="RmlC-like_jellyroll"/>
</dbReference>
<dbReference type="Pfam" id="PF07883">
    <property type="entry name" value="Cupin_2"/>
    <property type="match status" value="1"/>
</dbReference>
<evidence type="ECO:0000313" key="3">
    <source>
        <dbReference type="Proteomes" id="UP000515913"/>
    </source>
</evidence>
<dbReference type="EMBL" id="CP060637">
    <property type="protein sequence ID" value="QNM14714.1"/>
    <property type="molecule type" value="Genomic_DNA"/>
</dbReference>
<evidence type="ECO:0000313" key="2">
    <source>
        <dbReference type="EMBL" id="QNM14714.1"/>
    </source>
</evidence>
<dbReference type="CDD" id="cd02230">
    <property type="entry name" value="cupin_HP0902-like"/>
    <property type="match status" value="1"/>
</dbReference>
<accession>A0A7G9GV82</accession>
<dbReference type="PANTHER" id="PTHR37694">
    <property type="entry name" value="SLR8022 PROTEIN"/>
    <property type="match status" value="1"/>
</dbReference>
<dbReference type="PANTHER" id="PTHR37694:SF1">
    <property type="entry name" value="SLR8022 PROTEIN"/>
    <property type="match status" value="1"/>
</dbReference>
<reference evidence="2 3" key="1">
    <citation type="submission" date="2020-08" db="EMBL/GenBank/DDBJ databases">
        <authorList>
            <person name="Liu C."/>
            <person name="Sun Q."/>
        </authorList>
    </citation>
    <scope>NUCLEOTIDE SEQUENCE [LARGE SCALE GENOMIC DNA]</scope>
    <source>
        <strain evidence="2 3">NSJ-57</strain>
    </source>
</reference>
<dbReference type="AlphaFoldDB" id="A0A7G9GV82"/>
<dbReference type="Gene3D" id="2.60.120.10">
    <property type="entry name" value="Jelly Rolls"/>
    <property type="match status" value="1"/>
</dbReference>
<dbReference type="InterPro" id="IPR011051">
    <property type="entry name" value="RmlC_Cupin_sf"/>
</dbReference>